<organism evidence="9 10">
    <name type="scientific">Mucilaginibacter limnophilus</name>
    <dbReference type="NCBI Taxonomy" id="1932778"/>
    <lineage>
        <taxon>Bacteria</taxon>
        <taxon>Pseudomonadati</taxon>
        <taxon>Bacteroidota</taxon>
        <taxon>Sphingobacteriia</taxon>
        <taxon>Sphingobacteriales</taxon>
        <taxon>Sphingobacteriaceae</taxon>
        <taxon>Mucilaginibacter</taxon>
    </lineage>
</organism>
<dbReference type="InterPro" id="IPR041371">
    <property type="entry name" value="GH92_N"/>
</dbReference>
<dbReference type="Pfam" id="PF17678">
    <property type="entry name" value="Glyco_hydro_92N"/>
    <property type="match status" value="1"/>
</dbReference>
<feature type="chain" id="PRO_5018578668" description="Glycoside hydrolase family 92 protein" evidence="5">
    <location>
        <begin position="24"/>
        <end position="816"/>
    </location>
</feature>
<keyword evidence="5" id="KW-0732">Signal</keyword>
<name>A0A3S2VM94_9SPHI</name>
<feature type="compositionally biased region" description="Polar residues" evidence="4">
    <location>
        <begin position="301"/>
        <end position="314"/>
    </location>
</feature>
<dbReference type="Gene3D" id="2.70.98.10">
    <property type="match status" value="1"/>
</dbReference>
<gene>
    <name evidence="9" type="ORF">EOD41_11485</name>
</gene>
<evidence type="ECO:0000256" key="1">
    <source>
        <dbReference type="ARBA" id="ARBA00001913"/>
    </source>
</evidence>
<protein>
    <recommendedName>
        <fullName evidence="11">Glycoside hydrolase family 92 protein</fullName>
    </recommendedName>
</protein>
<reference evidence="9 10" key="1">
    <citation type="submission" date="2019-01" db="EMBL/GenBank/DDBJ databases">
        <authorList>
            <person name="Chen W.-M."/>
        </authorList>
    </citation>
    <scope>NUCLEOTIDE SEQUENCE [LARGE SCALE GENOMIC DNA]</scope>
    <source>
        <strain evidence="9 10">YBJ-36</strain>
    </source>
</reference>
<dbReference type="InterPro" id="IPR008928">
    <property type="entry name" value="6-hairpin_glycosidase_sf"/>
</dbReference>
<dbReference type="PANTHER" id="PTHR12143">
    <property type="entry name" value="PEPTIDE N-GLYCANASE PNGASE -RELATED"/>
    <property type="match status" value="1"/>
</dbReference>
<dbReference type="Pfam" id="PF07971">
    <property type="entry name" value="Glyco_hydro_92"/>
    <property type="match status" value="1"/>
</dbReference>
<dbReference type="GO" id="GO:0005975">
    <property type="term" value="P:carbohydrate metabolic process"/>
    <property type="evidence" value="ECO:0007669"/>
    <property type="project" value="InterPro"/>
</dbReference>
<evidence type="ECO:0000256" key="2">
    <source>
        <dbReference type="ARBA" id="ARBA00011245"/>
    </source>
</evidence>
<keyword evidence="10" id="KW-1185">Reference proteome</keyword>
<keyword evidence="3" id="KW-0106">Calcium</keyword>
<evidence type="ECO:0000313" key="9">
    <source>
        <dbReference type="EMBL" id="RVU00617.1"/>
    </source>
</evidence>
<dbReference type="GO" id="GO:0005829">
    <property type="term" value="C:cytosol"/>
    <property type="evidence" value="ECO:0007669"/>
    <property type="project" value="TreeGrafter"/>
</dbReference>
<feature type="signal peptide" evidence="5">
    <location>
        <begin position="1"/>
        <end position="23"/>
    </location>
</feature>
<comment type="subunit">
    <text evidence="2">Monomer.</text>
</comment>
<dbReference type="RefSeq" id="WP_127704957.1">
    <property type="nucleotide sequence ID" value="NZ_SACK01000004.1"/>
</dbReference>
<dbReference type="Proteomes" id="UP000282759">
    <property type="component" value="Unassembled WGS sequence"/>
</dbReference>
<dbReference type="GO" id="GO:0000224">
    <property type="term" value="F:peptide-N4-(N-acetyl-beta-glucosaminyl)asparagine amidase activity"/>
    <property type="evidence" value="ECO:0007669"/>
    <property type="project" value="TreeGrafter"/>
</dbReference>
<evidence type="ECO:0000259" key="8">
    <source>
        <dbReference type="Pfam" id="PF17678"/>
    </source>
</evidence>
<dbReference type="PANTHER" id="PTHR12143:SF39">
    <property type="entry name" value="SECRETED PROTEIN"/>
    <property type="match status" value="1"/>
</dbReference>
<accession>A0A3S2VM94</accession>
<dbReference type="OrthoDB" id="9758101at2"/>
<evidence type="ECO:0000313" key="10">
    <source>
        <dbReference type="Proteomes" id="UP000282759"/>
    </source>
</evidence>
<evidence type="ECO:0000256" key="4">
    <source>
        <dbReference type="SAM" id="MobiDB-lite"/>
    </source>
</evidence>
<dbReference type="InterPro" id="IPR059177">
    <property type="entry name" value="GH29D-like_dom"/>
</dbReference>
<feature type="region of interest" description="Disordered" evidence="4">
    <location>
        <begin position="294"/>
        <end position="314"/>
    </location>
</feature>
<feature type="domain" description="Glycosyl hydrolase family 92" evidence="6">
    <location>
        <begin position="256"/>
        <end position="718"/>
    </location>
</feature>
<feature type="domain" description="GH29D-like beta-sandwich" evidence="7">
    <location>
        <begin position="752"/>
        <end position="807"/>
    </location>
</feature>
<evidence type="ECO:0000256" key="3">
    <source>
        <dbReference type="ARBA" id="ARBA00022837"/>
    </source>
</evidence>
<feature type="domain" description="Glycosyl hydrolase family 92 N-terminal" evidence="8">
    <location>
        <begin position="32"/>
        <end position="250"/>
    </location>
</feature>
<dbReference type="InterPro" id="IPR014718">
    <property type="entry name" value="GH-type_carb-bd"/>
</dbReference>
<evidence type="ECO:0000256" key="5">
    <source>
        <dbReference type="SAM" id="SignalP"/>
    </source>
</evidence>
<evidence type="ECO:0000259" key="6">
    <source>
        <dbReference type="Pfam" id="PF07971"/>
    </source>
</evidence>
<sequence>MSPVIRGVCFALAFLNISIAVSAQKRKDYTPLVDPFIGTSGAGKTFPGAVLPYGMARLNPQTQPNGGGYNFTDEYIYGFSQTGYNVSADSVVNEIIFMPTTGDITFKDADYRSKYAKKTEKASPGYYKVRLDKYEIGVELAAASHSGMQVFDYPSTTQANILIDLQGGTVESAQIEVLSNHEIKGYRKVNVNGSIRQVYFYSKFSKAFKTYSIRADEVMLSGKEKAEGKNIRMVVQFDNPNEVVVNTGLSHVSTDNALKNLNAEIPGFDIDKVQKATKIAWNAELSKIYVEGGAPPLPARETQSPSISNPYNHSSAKGPALPDYAQMKLVNFYSALYRTMLNPTIASDVDGQYRDGNNTASAKGFTYYDVSTLYNQFSQHYQLITLIDSTRTVDFIKSYLVNPSADSTATFAAWVAGAYARGIKGFDAEAAYNMLKNQLDKNESAGKFRTNGYADAKEEGAAAKTLVYAYNYFSLAQLAKLLNHDADYKTFIQYAQYWKNLYDPKSGFLVARQNGGWPATFNPAQKDPAYFNGNAWEYAFLVPHDAEMLVDYYGGKDAFEGKLDQYLIGDKSASEPEKSIGYYTGNGFNGIVPYLYNFTGAPQKAQLYINRIIRRFYQTDPNGLNANDVNAEVSAWYVLSSLGLYTMTPGQQQLHIGFPQFEKIIIKLSSEKTFNITNAGAAISNNNTYIQGMNFNKSGYNKLFLNYIDVLKGGEFEVFTGTMPNKLFMQDLEKLPLKITDDLIVPKPYILTTKQSVEIGCAEQGTTIYYTTDGSAPATTSKIYSKPFAVSANTVVKAIAVKNGTTSLVEQATIGK</sequence>
<dbReference type="InterPro" id="IPR050883">
    <property type="entry name" value="PNGase"/>
</dbReference>
<dbReference type="Pfam" id="PF13290">
    <property type="entry name" value="CHB_HEX_C_1"/>
    <property type="match status" value="1"/>
</dbReference>
<evidence type="ECO:0008006" key="11">
    <source>
        <dbReference type="Google" id="ProtNLM"/>
    </source>
</evidence>
<dbReference type="GO" id="GO:0030246">
    <property type="term" value="F:carbohydrate binding"/>
    <property type="evidence" value="ECO:0007669"/>
    <property type="project" value="InterPro"/>
</dbReference>
<dbReference type="SUPFAM" id="SSF48208">
    <property type="entry name" value="Six-hairpin glycosidases"/>
    <property type="match status" value="1"/>
</dbReference>
<comment type="cofactor">
    <cofactor evidence="1">
        <name>Ca(2+)</name>
        <dbReference type="ChEBI" id="CHEBI:29108"/>
    </cofactor>
</comment>
<dbReference type="Gene3D" id="1.20.1610.10">
    <property type="entry name" value="alpha-1,2-mannosidases domains"/>
    <property type="match status" value="1"/>
</dbReference>
<comment type="caution">
    <text evidence="9">The sequence shown here is derived from an EMBL/GenBank/DDBJ whole genome shotgun (WGS) entry which is preliminary data.</text>
</comment>
<dbReference type="EMBL" id="SACK01000004">
    <property type="protein sequence ID" value="RVU00617.1"/>
    <property type="molecule type" value="Genomic_DNA"/>
</dbReference>
<dbReference type="GO" id="GO:0006516">
    <property type="term" value="P:glycoprotein catabolic process"/>
    <property type="evidence" value="ECO:0007669"/>
    <property type="project" value="TreeGrafter"/>
</dbReference>
<evidence type="ECO:0000259" key="7">
    <source>
        <dbReference type="Pfam" id="PF13290"/>
    </source>
</evidence>
<proteinExistence type="predicted"/>
<dbReference type="AlphaFoldDB" id="A0A3S2VM94"/>
<dbReference type="InterPro" id="IPR012939">
    <property type="entry name" value="Glyco_hydro_92"/>
</dbReference>